<evidence type="ECO:0000256" key="5">
    <source>
        <dbReference type="RuleBase" id="RU003679"/>
    </source>
</evidence>
<dbReference type="Proteomes" id="UP001165580">
    <property type="component" value="Unassembled WGS sequence"/>
</dbReference>
<dbReference type="RefSeq" id="WP_259485741.1">
    <property type="nucleotide sequence ID" value="NZ_JANTEZ010000002.1"/>
</dbReference>
<dbReference type="InterPro" id="IPR001944">
    <property type="entry name" value="Glycoside_Hdrlase_35"/>
</dbReference>
<evidence type="ECO:0000313" key="10">
    <source>
        <dbReference type="Proteomes" id="UP001165580"/>
    </source>
</evidence>
<evidence type="ECO:0000313" key="9">
    <source>
        <dbReference type="EMBL" id="MCS5714216.1"/>
    </source>
</evidence>
<dbReference type="InterPro" id="IPR031330">
    <property type="entry name" value="Gly_Hdrlase_35_cat"/>
</dbReference>
<dbReference type="InterPro" id="IPR017853">
    <property type="entry name" value="GH"/>
</dbReference>
<dbReference type="InterPro" id="IPR026283">
    <property type="entry name" value="B-gal_1-like"/>
</dbReference>
<dbReference type="PANTHER" id="PTHR23421">
    <property type="entry name" value="BETA-GALACTOSIDASE RELATED"/>
    <property type="match status" value="1"/>
</dbReference>
<dbReference type="Gene3D" id="2.60.120.260">
    <property type="entry name" value="Galactose-binding domain-like"/>
    <property type="match status" value="2"/>
</dbReference>
<reference evidence="9" key="1">
    <citation type="submission" date="2022-08" db="EMBL/GenBank/DDBJ databases">
        <authorList>
            <person name="Deng Y."/>
            <person name="Han X.-F."/>
            <person name="Zhang Y.-Q."/>
        </authorList>
    </citation>
    <scope>NUCLEOTIDE SEQUENCE</scope>
    <source>
        <strain evidence="9">CPCC 205716</strain>
    </source>
</reference>
<keyword evidence="2 4" id="KW-0378">Hydrolase</keyword>
<dbReference type="PROSITE" id="PS01182">
    <property type="entry name" value="GLYCOSYL_HYDROL_F35"/>
    <property type="match status" value="1"/>
</dbReference>
<evidence type="ECO:0000256" key="4">
    <source>
        <dbReference type="RuleBase" id="RU000675"/>
    </source>
</evidence>
<evidence type="ECO:0000259" key="7">
    <source>
        <dbReference type="Pfam" id="PF21317"/>
    </source>
</evidence>
<evidence type="ECO:0000259" key="6">
    <source>
        <dbReference type="Pfam" id="PF01301"/>
    </source>
</evidence>
<comment type="similarity">
    <text evidence="1 5">Belongs to the glycosyl hydrolase 35 family.</text>
</comment>
<dbReference type="SUPFAM" id="SSF51445">
    <property type="entry name" value="(Trans)glycosidases"/>
    <property type="match status" value="1"/>
</dbReference>
<keyword evidence="3 4" id="KW-0326">Glycosidase</keyword>
<dbReference type="InterPro" id="IPR048913">
    <property type="entry name" value="BetaGal_gal-bd"/>
</dbReference>
<dbReference type="EMBL" id="JANTEZ010000002">
    <property type="protein sequence ID" value="MCS5714216.1"/>
    <property type="molecule type" value="Genomic_DNA"/>
</dbReference>
<sequence length="617" mass="66092">MSEFAIGSEQFELDGRPFRILSGALHYFRVHPDLWRDRIRKAREMGLNTIETYVAWNAHAPQEDVFDLSGGLDLGRFLDDVAAEGMHAIVRPGPYICAEWDNGGLPSWLFTSGTVGVRRDEPQYLAAVQRYLEQLAPVLVPRQVDNGGPIILVQIENEYGAYGSDPVYLEKLVAMNRGIGLTVPFTTVDQPTDEMLANGSLPSLHKTGSFGSRSAERLATLREHQPTGPLMCSEFWDGWFDFWGAHHHTTSTSQSAADLDELLALGASVNIYMFHGGTNFGFTNGANDKGVYQPIVTSYDYDAPLDEAGFPTSKYWAFREVLAKYNAAVPDAQPADAPPAPAFRVPLTASLPLDSVTNLLGEWVATDALPTMDALGLFRGFALYRTEIDTTSSSSSSSLPVSAPVLAPVLELGEVRDRAIVRLNGVTLGVLARDHHDRRIALPAGARGTLDILVEDQGRVDYGPRIGESKGLIGPACLNGEELSRWTVLPLPLDNLAALTDALAAAGASGAGSGAGAPGVASAAGLGSLAGPAFGYATFDVDPGADLYLDTRDWGKGAVWVNGFNLGRFWSRGPQHTLIVPAPVLRATGNTLVVLELHAASPVATFVASPDLGHTDF</sequence>
<comment type="caution">
    <text evidence="9">The sequence shown here is derived from an EMBL/GenBank/DDBJ whole genome shotgun (WGS) entry which is preliminary data.</text>
</comment>
<organism evidence="9 10">
    <name type="scientific">Herbiconiux gentiana</name>
    <dbReference type="NCBI Taxonomy" id="2970912"/>
    <lineage>
        <taxon>Bacteria</taxon>
        <taxon>Bacillati</taxon>
        <taxon>Actinomycetota</taxon>
        <taxon>Actinomycetes</taxon>
        <taxon>Micrococcales</taxon>
        <taxon>Microbacteriaceae</taxon>
        <taxon>Herbiconiux</taxon>
    </lineage>
</organism>
<dbReference type="EC" id="3.2.1.23" evidence="4"/>
<dbReference type="InterPro" id="IPR048912">
    <property type="entry name" value="BetaGal1-like_ABD1"/>
</dbReference>
<dbReference type="Pfam" id="PF21467">
    <property type="entry name" value="BetaGal_gal-bd"/>
    <property type="match status" value="1"/>
</dbReference>
<dbReference type="InterPro" id="IPR019801">
    <property type="entry name" value="Glyco_hydro_35_CS"/>
</dbReference>
<dbReference type="SUPFAM" id="SSF49785">
    <property type="entry name" value="Galactose-binding domain-like"/>
    <property type="match status" value="1"/>
</dbReference>
<keyword evidence="10" id="KW-1185">Reference proteome</keyword>
<dbReference type="PRINTS" id="PR00742">
    <property type="entry name" value="GLHYDRLASE35"/>
</dbReference>
<evidence type="ECO:0000259" key="8">
    <source>
        <dbReference type="Pfam" id="PF21467"/>
    </source>
</evidence>
<feature type="domain" description="Glycoside hydrolase 35 catalytic" evidence="6">
    <location>
        <begin position="11"/>
        <end position="324"/>
    </location>
</feature>
<evidence type="ECO:0000256" key="3">
    <source>
        <dbReference type="ARBA" id="ARBA00023295"/>
    </source>
</evidence>
<dbReference type="Pfam" id="PF21317">
    <property type="entry name" value="BetaGal_ABD_1"/>
    <property type="match status" value="1"/>
</dbReference>
<feature type="domain" description="Beta-galactosidase 1-like first all-beta" evidence="7">
    <location>
        <begin position="371"/>
        <end position="491"/>
    </location>
</feature>
<dbReference type="Gene3D" id="3.20.20.80">
    <property type="entry name" value="Glycosidases"/>
    <property type="match status" value="1"/>
</dbReference>
<dbReference type="Pfam" id="PF01301">
    <property type="entry name" value="Glyco_hydro_35"/>
    <property type="match status" value="1"/>
</dbReference>
<proteinExistence type="inferred from homology"/>
<gene>
    <name evidence="9" type="ORF">NVV95_06575</name>
</gene>
<evidence type="ECO:0000256" key="2">
    <source>
        <dbReference type="ARBA" id="ARBA00022801"/>
    </source>
</evidence>
<evidence type="ECO:0000256" key="1">
    <source>
        <dbReference type="ARBA" id="ARBA00009809"/>
    </source>
</evidence>
<dbReference type="PIRSF" id="PIRSF006336">
    <property type="entry name" value="B-gal"/>
    <property type="match status" value="1"/>
</dbReference>
<protein>
    <recommendedName>
        <fullName evidence="4">Beta-galactosidase</fullName>
        <ecNumber evidence="4">3.2.1.23</ecNumber>
    </recommendedName>
</protein>
<accession>A0ABT2GDN8</accession>
<comment type="catalytic activity">
    <reaction evidence="4">
        <text>Hydrolysis of terminal non-reducing beta-D-galactose residues in beta-D-galactosides.</text>
        <dbReference type="EC" id="3.2.1.23"/>
    </reaction>
</comment>
<dbReference type="InterPro" id="IPR008979">
    <property type="entry name" value="Galactose-bd-like_sf"/>
</dbReference>
<name>A0ABT2GDN8_9MICO</name>
<feature type="domain" description="Beta-galactosidase galactose-binding" evidence="8">
    <location>
        <begin position="532"/>
        <end position="590"/>
    </location>
</feature>